<evidence type="ECO:0000256" key="1">
    <source>
        <dbReference type="SAM" id="Phobius"/>
    </source>
</evidence>
<evidence type="ECO:0000313" key="3">
    <source>
        <dbReference type="Proteomes" id="UP001165041"/>
    </source>
</evidence>
<keyword evidence="1" id="KW-1133">Transmembrane helix</keyword>
<feature type="transmembrane region" description="Helical" evidence="1">
    <location>
        <begin position="122"/>
        <end position="139"/>
    </location>
</feature>
<feature type="transmembrane region" description="Helical" evidence="1">
    <location>
        <begin position="239"/>
        <end position="258"/>
    </location>
</feature>
<accession>A0A9W6Q850</accession>
<dbReference type="RefSeq" id="WP_285735983.1">
    <property type="nucleotide sequence ID" value="NZ_BSSA01000006.1"/>
</dbReference>
<name>A0A9W6Q850_9ACTN</name>
<feature type="transmembrane region" description="Helical" evidence="1">
    <location>
        <begin position="186"/>
        <end position="207"/>
    </location>
</feature>
<gene>
    <name evidence="2" type="ORF">Kpho02_24470</name>
</gene>
<comment type="caution">
    <text evidence="2">The sequence shown here is derived from an EMBL/GenBank/DDBJ whole genome shotgun (WGS) entry which is preliminary data.</text>
</comment>
<dbReference type="Proteomes" id="UP001165041">
    <property type="component" value="Unassembled WGS sequence"/>
</dbReference>
<feature type="transmembrane region" description="Helical" evidence="1">
    <location>
        <begin position="270"/>
        <end position="288"/>
    </location>
</feature>
<keyword evidence="1" id="KW-0812">Transmembrane</keyword>
<evidence type="ECO:0008006" key="4">
    <source>
        <dbReference type="Google" id="ProtNLM"/>
    </source>
</evidence>
<dbReference type="AlphaFoldDB" id="A0A9W6Q850"/>
<proteinExistence type="predicted"/>
<feature type="transmembrane region" description="Helical" evidence="1">
    <location>
        <begin position="213"/>
        <end position="232"/>
    </location>
</feature>
<sequence length="306" mass="31221">MSADQRGPEVGVAGAAGAVGAVGAVGAEDVHVSASRIEGYARGALRAELFVEVEDHLGQCLHCRTVLASIASRSRTDAGWRQLSERLDAPSRSRLEGLFVTVGVPEHLARLAMATPVLRRSWLAAAVTALLFALLAARLSPAVSATVLLLVAPLVPVTGVALSYGPAADPMYELGLVMPVSSLRLVLLRSATVLLTSAVLGAVAALAMPVQGLALFGWLAPSLAVVTLALALSAYLEAGIAAGVAGAVWVASVAWAGWGSTTRSALLTGPAQAACVLVASVGAGLVAAQRHRFEQGSWRSGRRSTA</sequence>
<dbReference type="EMBL" id="BSSA01000006">
    <property type="protein sequence ID" value="GLW70148.1"/>
    <property type="molecule type" value="Genomic_DNA"/>
</dbReference>
<keyword evidence="1" id="KW-0472">Membrane</keyword>
<reference evidence="2" key="1">
    <citation type="submission" date="2023-02" db="EMBL/GenBank/DDBJ databases">
        <title>Kitasatospora phosalacinea NBRC 14627.</title>
        <authorList>
            <person name="Ichikawa N."/>
            <person name="Sato H."/>
            <person name="Tonouchi N."/>
        </authorList>
    </citation>
    <scope>NUCLEOTIDE SEQUENCE</scope>
    <source>
        <strain evidence="2">NBRC 14627</strain>
    </source>
</reference>
<organism evidence="2 3">
    <name type="scientific">Kitasatospora phosalacinea</name>
    <dbReference type="NCBI Taxonomy" id="2065"/>
    <lineage>
        <taxon>Bacteria</taxon>
        <taxon>Bacillati</taxon>
        <taxon>Actinomycetota</taxon>
        <taxon>Actinomycetes</taxon>
        <taxon>Kitasatosporales</taxon>
        <taxon>Streptomycetaceae</taxon>
        <taxon>Kitasatospora</taxon>
    </lineage>
</organism>
<feature type="transmembrane region" description="Helical" evidence="1">
    <location>
        <begin position="145"/>
        <end position="165"/>
    </location>
</feature>
<evidence type="ECO:0000313" key="2">
    <source>
        <dbReference type="EMBL" id="GLW70148.1"/>
    </source>
</evidence>
<protein>
    <recommendedName>
        <fullName evidence="4">Zinc-finger domain-containing protein</fullName>
    </recommendedName>
</protein>